<keyword evidence="2" id="KW-1185">Reference proteome</keyword>
<gene>
    <name evidence="1" type="ORF">NM208_g3967</name>
</gene>
<sequence>MASFDSVPTEIVAVITSYCDFDALVQLALTCKRINAIVEPCLWSDIELHELGFHESSAEIKVPPPCRLPSQRGYHYGGRRNWPQNTQVKAERLFMMLQTLHTRDENQLKRLAGRVKNLCTVIRPNWLPDGFVVNDVISPYHFLPYFTNLETLEFHGDWDDGIDGQEIKMADIEAPPLAKLRFAKLFAYIPRPVAAYILRSGATLERLELGMLDRPISSHLAYELECPPLPEENLGDEDNPDWGSLSGDSVIPRPLGGFLPNDSLSLPKLKHLYLCQTSDCGNVSVREYTWSTRAERASLDSWRELLLASSQTLETLVLEQRLGAEQGEMDGYTEMEYLLNYTDGEENKTLVAMLESILFEQGAFPELKQVFLYGIAASFGYEGDPSESAPGTRLMRRLKEQNIRCEARRGKWCSFDSMYGSTFWADWMGYCNLDNWDEEENDDDGPRWDTVLASV</sequence>
<comment type="caution">
    <text evidence="1">The sequence shown here is derived from an EMBL/GenBank/DDBJ whole genome shotgun (WGS) entry which is preliminary data.</text>
</comment>
<reference evidence="1" key="1">
    <citation type="submission" date="2022-08" db="EMBL/GenBank/DDBJ databases">
        <title>Genome Sequence of Fusarium decemcellulare.</title>
        <authorList>
            <person name="Buettner E."/>
        </authorList>
    </citation>
    <scope>NUCLEOTIDE SEQUENCE</scope>
    <source>
        <strain evidence="1">Babe19</strain>
    </source>
</reference>
<accession>A0ACC1SM88</accession>
<dbReference type="Proteomes" id="UP001148629">
    <property type="component" value="Unassembled WGS sequence"/>
</dbReference>
<protein>
    <submittedName>
        <fullName evidence="1">Uncharacterized protein</fullName>
    </submittedName>
</protein>
<name>A0ACC1SM88_9HYPO</name>
<organism evidence="1 2">
    <name type="scientific">Fusarium decemcellulare</name>
    <dbReference type="NCBI Taxonomy" id="57161"/>
    <lineage>
        <taxon>Eukaryota</taxon>
        <taxon>Fungi</taxon>
        <taxon>Dikarya</taxon>
        <taxon>Ascomycota</taxon>
        <taxon>Pezizomycotina</taxon>
        <taxon>Sordariomycetes</taxon>
        <taxon>Hypocreomycetidae</taxon>
        <taxon>Hypocreales</taxon>
        <taxon>Nectriaceae</taxon>
        <taxon>Fusarium</taxon>
        <taxon>Fusarium decemcellulare species complex</taxon>
    </lineage>
</organism>
<evidence type="ECO:0000313" key="2">
    <source>
        <dbReference type="Proteomes" id="UP001148629"/>
    </source>
</evidence>
<evidence type="ECO:0000313" key="1">
    <source>
        <dbReference type="EMBL" id="KAJ3542682.1"/>
    </source>
</evidence>
<dbReference type="EMBL" id="JANRMS010000282">
    <property type="protein sequence ID" value="KAJ3542682.1"/>
    <property type="molecule type" value="Genomic_DNA"/>
</dbReference>
<proteinExistence type="predicted"/>